<dbReference type="Gene3D" id="1.10.1240.10">
    <property type="entry name" value="Methionine synthase domain"/>
    <property type="match status" value="1"/>
</dbReference>
<dbReference type="GO" id="GO:0050667">
    <property type="term" value="P:homocysteine metabolic process"/>
    <property type="evidence" value="ECO:0007669"/>
    <property type="project" value="TreeGrafter"/>
</dbReference>
<evidence type="ECO:0000256" key="2">
    <source>
        <dbReference type="ARBA" id="ARBA00022723"/>
    </source>
</evidence>
<dbReference type="InterPro" id="IPR036724">
    <property type="entry name" value="Cobalamin-bd_sf"/>
</dbReference>
<dbReference type="GO" id="GO:0031419">
    <property type="term" value="F:cobalamin binding"/>
    <property type="evidence" value="ECO:0007669"/>
    <property type="project" value="InterPro"/>
</dbReference>
<keyword evidence="2" id="KW-0479">Metal-binding</keyword>
<dbReference type="InterPro" id="IPR038719">
    <property type="entry name" value="Phycobilisome_asu/bsu_sf"/>
</dbReference>
<dbReference type="PROSITE" id="PS51332">
    <property type="entry name" value="B12_BINDING"/>
    <property type="match status" value="1"/>
</dbReference>
<sequence length="370" mass="39563">MPGTVRPISGPLRIASNPIVDRREELARAVVAIQFERWPALYARYGDAGREHCVEDVSFHLLYLAEAVASDSPALFREYVAWVKILFAGIGIPDGELGESLEILRDVVAGRVDSATAARVRACVGEGLAALPGLPRDVPPFVRSDAPLGALARAYLDALLSGDRRRAATMVTEAAAGGTRVPDLYLHVFQPALREIGRLWQTRAITVAHEHFATAATQAIMGQLYPAIFATERKGPSIVATCVGGEQHEIGIRMVADFFEMAGWDSHYLGANTPANSIIHALRERNARILAVSATITAHVGRVAALIAAVRAEPWEQPPRVLVGGYPFNLVPDLWRTVGADAFAPGAEEAVAIADRLIGPAAPDRAAGVA</sequence>
<protein>
    <submittedName>
        <fullName evidence="7">Cobalamin B12-binding domain protein</fullName>
    </submittedName>
</protein>
<geneLocation type="plasmid" evidence="7">
    <name>p1</name>
</geneLocation>
<proteinExistence type="inferred from homology"/>
<dbReference type="EMBL" id="CP032346">
    <property type="protein sequence ID" value="QCO17256.1"/>
    <property type="molecule type" value="Genomic_DNA"/>
</dbReference>
<dbReference type="Gene3D" id="3.40.50.280">
    <property type="entry name" value="Cobalamin-binding domain"/>
    <property type="match status" value="1"/>
</dbReference>
<evidence type="ECO:0000313" key="7">
    <source>
        <dbReference type="EMBL" id="QCO17256.1"/>
    </source>
</evidence>
<evidence type="ECO:0000256" key="4">
    <source>
        <dbReference type="ARBA" id="ARBA00023285"/>
    </source>
</evidence>
<keyword evidence="5" id="KW-0089">Bile pigment</keyword>
<dbReference type="RefSeq" id="WP_137141381.1">
    <property type="nucleotide sequence ID" value="NZ_CP032346.1"/>
</dbReference>
<evidence type="ECO:0000259" key="6">
    <source>
        <dbReference type="PROSITE" id="PS51332"/>
    </source>
</evidence>
<accession>A0A4D8R9F4</accession>
<dbReference type="GO" id="GO:0005829">
    <property type="term" value="C:cytosol"/>
    <property type="evidence" value="ECO:0007669"/>
    <property type="project" value="TreeGrafter"/>
</dbReference>
<keyword evidence="4" id="KW-0170">Cobalt</keyword>
<dbReference type="InterPro" id="IPR003759">
    <property type="entry name" value="Cbl-bd_cap"/>
</dbReference>
<evidence type="ECO:0000256" key="1">
    <source>
        <dbReference type="ARBA" id="ARBA00008182"/>
    </source>
</evidence>
<dbReference type="InterPro" id="IPR006158">
    <property type="entry name" value="Cobalamin-bd"/>
</dbReference>
<evidence type="ECO:0000313" key="8">
    <source>
        <dbReference type="Proteomes" id="UP000298693"/>
    </source>
</evidence>
<dbReference type="SUPFAM" id="SSF46458">
    <property type="entry name" value="Globin-like"/>
    <property type="match status" value="1"/>
</dbReference>
<dbReference type="Pfam" id="PF02607">
    <property type="entry name" value="B12-binding_2"/>
    <property type="match status" value="1"/>
</dbReference>
<dbReference type="GO" id="GO:0046872">
    <property type="term" value="F:metal ion binding"/>
    <property type="evidence" value="ECO:0007669"/>
    <property type="project" value="UniProtKB-KW"/>
</dbReference>
<feature type="domain" description="B12-binding" evidence="6">
    <location>
        <begin position="235"/>
        <end position="364"/>
    </location>
</feature>
<comment type="similarity">
    <text evidence="1">Belongs to the phycobiliprotein family.</text>
</comment>
<evidence type="ECO:0000256" key="3">
    <source>
        <dbReference type="ARBA" id="ARBA00022991"/>
    </source>
</evidence>
<dbReference type="Pfam" id="PF02310">
    <property type="entry name" value="B12-binding"/>
    <property type="match status" value="1"/>
</dbReference>
<dbReference type="GO" id="GO:0046653">
    <property type="term" value="P:tetrahydrofolate metabolic process"/>
    <property type="evidence" value="ECO:0007669"/>
    <property type="project" value="TreeGrafter"/>
</dbReference>
<dbReference type="InterPro" id="IPR009050">
    <property type="entry name" value="Globin-like_sf"/>
</dbReference>
<dbReference type="InterPro" id="IPR036594">
    <property type="entry name" value="Meth_synthase_dom"/>
</dbReference>
<dbReference type="Proteomes" id="UP000298693">
    <property type="component" value="Plasmid p1"/>
</dbReference>
<name>A0A4D8R9F4_AZOBR</name>
<dbReference type="AlphaFoldDB" id="A0A4D8R9F4"/>
<gene>
    <name evidence="7" type="ORF">D3869_18525</name>
</gene>
<evidence type="ECO:0000256" key="5">
    <source>
        <dbReference type="ARBA" id="ARBA00023307"/>
    </source>
</evidence>
<keyword evidence="7" id="KW-0614">Plasmid</keyword>
<dbReference type="Gene3D" id="1.10.490.20">
    <property type="entry name" value="Phycocyanins"/>
    <property type="match status" value="1"/>
</dbReference>
<keyword evidence="3" id="KW-0157">Chromophore</keyword>
<dbReference type="InterPro" id="IPR050554">
    <property type="entry name" value="Met_Synthase/Corrinoid"/>
</dbReference>
<organism evidence="7 8">
    <name type="scientific">Azospirillum brasilense</name>
    <dbReference type="NCBI Taxonomy" id="192"/>
    <lineage>
        <taxon>Bacteria</taxon>
        <taxon>Pseudomonadati</taxon>
        <taxon>Pseudomonadota</taxon>
        <taxon>Alphaproteobacteria</taxon>
        <taxon>Rhodospirillales</taxon>
        <taxon>Azospirillaceae</taxon>
        <taxon>Azospirillum</taxon>
    </lineage>
</organism>
<dbReference type="PANTHER" id="PTHR45833:SF1">
    <property type="entry name" value="METHIONINE SYNTHASE"/>
    <property type="match status" value="1"/>
</dbReference>
<dbReference type="PANTHER" id="PTHR45833">
    <property type="entry name" value="METHIONINE SYNTHASE"/>
    <property type="match status" value="1"/>
</dbReference>
<dbReference type="SUPFAM" id="SSF52242">
    <property type="entry name" value="Cobalamin (vitamin B12)-binding domain"/>
    <property type="match status" value="1"/>
</dbReference>
<dbReference type="GO" id="GO:0008705">
    <property type="term" value="F:methionine synthase activity"/>
    <property type="evidence" value="ECO:0007669"/>
    <property type="project" value="TreeGrafter"/>
</dbReference>
<reference evidence="7 8" key="1">
    <citation type="submission" date="2018-09" db="EMBL/GenBank/DDBJ databases">
        <title>Whole genome based analysis of evolution and adaptive divergence in Indian and Brazilian strains of Azospirillum brasilense.</title>
        <authorList>
            <person name="Singh C."/>
            <person name="Tripathi A.K."/>
        </authorList>
    </citation>
    <scope>NUCLEOTIDE SEQUENCE [LARGE SCALE GENOMIC DNA]</scope>
    <source>
        <strain evidence="7 8">MTCC4039</strain>
        <plasmid evidence="7 8">p1</plasmid>
    </source>
</reference>